<dbReference type="Proteomes" id="UP000183995">
    <property type="component" value="Unassembled WGS sequence"/>
</dbReference>
<evidence type="ECO:0000313" key="1">
    <source>
        <dbReference type="EMBL" id="SHH84889.1"/>
    </source>
</evidence>
<sequence length="360" mass="41542">MKKILLFPYHPDLKTLTEHKDFLKGYQIAGFVSYIEDKGLIYSLNQSLGLEDMPYDQLLEESDTVILLDNFRGYDTEKYYQIIKDAISHQKELLITPSAQSQLDLKEYRGQYRLLELLPEGMDAIEEEYTCMQEIKIYDIDVPVIGVFGQGKNCDKFENQLLIKEVLEEEYEAITVTTNALGVLFGCYTMPSFLFENTPFQEKIIKFNHYIRKISKQDNLDVIILGIPEGIAPFEMQEYHHFAEYPLVVSSAVSIDMAILCTYFMRGPKLEYGLKKVAEYCRNKFNVPVGAIAIARTAVEIPNEIHEKLVFAYLDHSYLCKYYPDIKRIDLPLINILNREEAAATIKMSLRQLQENASAV</sequence>
<reference evidence="1 2" key="1">
    <citation type="submission" date="2016-11" db="EMBL/GenBank/DDBJ databases">
        <authorList>
            <person name="Jaros S."/>
            <person name="Januszkiewicz K."/>
            <person name="Wedrychowicz H."/>
        </authorList>
    </citation>
    <scope>NUCLEOTIDE SEQUENCE [LARGE SCALE GENOMIC DNA]</scope>
    <source>
        <strain evidence="1 2">DSM 10068</strain>
    </source>
</reference>
<dbReference type="EMBL" id="FQXV01000003">
    <property type="protein sequence ID" value="SHH84889.1"/>
    <property type="molecule type" value="Genomic_DNA"/>
</dbReference>
<evidence type="ECO:0000313" key="2">
    <source>
        <dbReference type="Proteomes" id="UP000183995"/>
    </source>
</evidence>
<dbReference type="Gene3D" id="3.40.50.300">
    <property type="entry name" value="P-loop containing nucleotide triphosphate hydrolases"/>
    <property type="match status" value="1"/>
</dbReference>
<dbReference type="InterPro" id="IPR027417">
    <property type="entry name" value="P-loop_NTPase"/>
</dbReference>
<dbReference type="NCBIfam" id="TIGR04066">
    <property type="entry name" value="nat_prod_clost"/>
    <property type="match status" value="1"/>
</dbReference>
<dbReference type="STRING" id="1123282.SAMN02745823_01177"/>
<accession>A0A1M5WBC0</accession>
<dbReference type="InterPro" id="IPR023823">
    <property type="entry name" value="CHP04066_peptide_maturation"/>
</dbReference>
<name>A0A1M5WBC0_9FIRM</name>
<keyword evidence="2" id="KW-1185">Reference proteome</keyword>
<dbReference type="AlphaFoldDB" id="A0A1M5WBC0"/>
<proteinExistence type="predicted"/>
<protein>
    <submittedName>
        <fullName evidence="1">Peptide maturation system protein, TIGR04066 family</fullName>
    </submittedName>
</protein>
<dbReference type="RefSeq" id="WP_073076732.1">
    <property type="nucleotide sequence ID" value="NZ_FQXV01000003.1"/>
</dbReference>
<gene>
    <name evidence="1" type="ORF">SAMN02745823_01177</name>
</gene>
<dbReference type="OrthoDB" id="5464925at2"/>
<organism evidence="1 2">
    <name type="scientific">Sporobacter termitidis DSM 10068</name>
    <dbReference type="NCBI Taxonomy" id="1123282"/>
    <lineage>
        <taxon>Bacteria</taxon>
        <taxon>Bacillati</taxon>
        <taxon>Bacillota</taxon>
        <taxon>Clostridia</taxon>
        <taxon>Eubacteriales</taxon>
        <taxon>Oscillospiraceae</taxon>
        <taxon>Sporobacter</taxon>
    </lineage>
</organism>